<accession>A0A0D2FZS4</accession>
<keyword evidence="2" id="KW-1185">Reference proteome</keyword>
<organism evidence="1 2">
    <name type="scientific">Cladophialophora bantiana (strain ATCC 10958 / CBS 173.52 / CDC B-1940 / NIH 8579)</name>
    <name type="common">Xylohypha bantiana</name>
    <dbReference type="NCBI Taxonomy" id="1442370"/>
    <lineage>
        <taxon>Eukaryota</taxon>
        <taxon>Fungi</taxon>
        <taxon>Dikarya</taxon>
        <taxon>Ascomycota</taxon>
        <taxon>Pezizomycotina</taxon>
        <taxon>Eurotiomycetes</taxon>
        <taxon>Chaetothyriomycetidae</taxon>
        <taxon>Chaetothyriales</taxon>
        <taxon>Herpotrichiellaceae</taxon>
        <taxon>Cladophialophora</taxon>
    </lineage>
</organism>
<dbReference type="VEuPathDB" id="FungiDB:Z519_06954"/>
<dbReference type="HOGENOM" id="CLU_2209739_0_0_1"/>
<gene>
    <name evidence="1" type="ORF">Z519_06954</name>
</gene>
<protein>
    <submittedName>
        <fullName evidence="1">Uncharacterized protein</fullName>
    </submittedName>
</protein>
<dbReference type="GeneID" id="27699882"/>
<sequence>MSDLMREAVFGQLMRWISGNRLFQYPGDKPDFQFPPQYQLLLEKGKIGNATDIEFEKDTALSQIPSRAESLPYSYERFDIEQRLEIERTKSLSIALRQTNDGIILVD</sequence>
<evidence type="ECO:0000313" key="2">
    <source>
        <dbReference type="Proteomes" id="UP000053789"/>
    </source>
</evidence>
<name>A0A0D2FZS4_CLAB1</name>
<reference evidence="1" key="1">
    <citation type="submission" date="2015-01" db="EMBL/GenBank/DDBJ databases">
        <title>The Genome Sequence of Cladophialophora bantiana CBS 173.52.</title>
        <authorList>
            <consortium name="The Broad Institute Genomics Platform"/>
            <person name="Cuomo C."/>
            <person name="de Hoog S."/>
            <person name="Gorbushina A."/>
            <person name="Stielow B."/>
            <person name="Teixiera M."/>
            <person name="Abouelleil A."/>
            <person name="Chapman S.B."/>
            <person name="Priest M."/>
            <person name="Young S.K."/>
            <person name="Wortman J."/>
            <person name="Nusbaum C."/>
            <person name="Birren B."/>
        </authorList>
    </citation>
    <scope>NUCLEOTIDE SEQUENCE [LARGE SCALE GENOMIC DNA]</scope>
    <source>
        <strain evidence="1">CBS 173.52</strain>
    </source>
</reference>
<dbReference type="AlphaFoldDB" id="A0A0D2FZS4"/>
<dbReference type="EMBL" id="KN846989">
    <property type="protein sequence ID" value="KIW91972.1"/>
    <property type="molecule type" value="Genomic_DNA"/>
</dbReference>
<dbReference type="Proteomes" id="UP000053789">
    <property type="component" value="Unassembled WGS sequence"/>
</dbReference>
<dbReference type="OrthoDB" id="3357846at2759"/>
<evidence type="ECO:0000313" key="1">
    <source>
        <dbReference type="EMBL" id="KIW91972.1"/>
    </source>
</evidence>
<dbReference type="RefSeq" id="XP_016618641.1">
    <property type="nucleotide sequence ID" value="XM_016764691.1"/>
</dbReference>
<proteinExistence type="predicted"/>